<keyword evidence="1" id="KW-0378">Hydrolase</keyword>
<dbReference type="Gene3D" id="3.40.50.300">
    <property type="entry name" value="P-loop containing nucleotide triphosphate hydrolases"/>
    <property type="match status" value="1"/>
</dbReference>
<comment type="cofactor">
    <cofactor evidence="1">
        <name>Mg(2+)</name>
        <dbReference type="ChEBI" id="CHEBI:18420"/>
    </cofactor>
</comment>
<dbReference type="PANTHER" id="PTHR10492:SF57">
    <property type="entry name" value="ATP-DEPENDENT DNA HELICASE"/>
    <property type="match status" value="1"/>
</dbReference>
<dbReference type="InterPro" id="IPR010285">
    <property type="entry name" value="DNA_helicase_pif1-like_DEAD"/>
</dbReference>
<dbReference type="Proteomes" id="UP000694846">
    <property type="component" value="Unplaced"/>
</dbReference>
<dbReference type="GeneID" id="112682167"/>
<dbReference type="GO" id="GO:0005524">
    <property type="term" value="F:ATP binding"/>
    <property type="evidence" value="ECO:0007669"/>
    <property type="project" value="UniProtKB-KW"/>
</dbReference>
<comment type="similarity">
    <text evidence="1">Belongs to the helicase family.</text>
</comment>
<keyword evidence="1" id="KW-0227">DNA damage</keyword>
<dbReference type="EC" id="5.6.2.3" evidence="1"/>
<keyword evidence="1" id="KW-0347">Helicase</keyword>
<keyword evidence="1" id="KW-0067">ATP-binding</keyword>
<dbReference type="GO" id="GO:0006310">
    <property type="term" value="P:DNA recombination"/>
    <property type="evidence" value="ECO:0007669"/>
    <property type="project" value="UniProtKB-KW"/>
</dbReference>
<reference evidence="4" key="1">
    <citation type="submission" date="2025-08" db="UniProtKB">
        <authorList>
            <consortium name="RefSeq"/>
        </authorList>
    </citation>
    <scope>IDENTIFICATION</scope>
    <source>
        <tissue evidence="4">Whole body</tissue>
    </source>
</reference>
<dbReference type="OrthoDB" id="6607820at2759"/>
<keyword evidence="1" id="KW-0547">Nucleotide-binding</keyword>
<protein>
    <recommendedName>
        <fullName evidence="1">ATP-dependent DNA helicase</fullName>
        <ecNumber evidence="1">5.6.2.3</ecNumber>
    </recommendedName>
</protein>
<dbReference type="RefSeq" id="XP_025408472.1">
    <property type="nucleotide sequence ID" value="XM_025552687.1"/>
</dbReference>
<sequence length="733" mass="83158">MYSTEWQKRGLPHIHILLWLQHHITLDQIDNVICAEIPDPIRDPQLHEIVKCNMIHGPCGCFNRNSPCMKDNACSKHYPKNLIKETQTGDDGYPKYKRRSTDDGGFSVNIKGVDIDNRWIVPYNPVLLRTCNAHVNVEYCSSVKSIKYVCKYVNKGSGQALFALENEKDEIKTYESGRYISSSEAVWRILEFPIHERFPTVVHLAVHLENEQRVYFNEQNLHDRVNSPPTTTLLSFFDLCKVDDFAKNLLHPEVPAYYVWDKKKFQRRKRGVNIVGWPNIKREHALGRVYTVHPNNTECYHLRILLHEIRGPISFEALKTVNGQVYPTFKSTCKALGLLEDDEHLYAALEEAALCQSPHMIRNLLTIILVFCQDSVDAEHLADVALNKCLSVIEDSVLALGGQPLKEYGLPQPSKCEQFDNREYLKETSYDLVALEDVVRNNEESLNDEQKFAYNQIITSVNNNEGRIYFLDAPGGTGKTFLINLILAKVRSTRDIALAVASSGIAATLLEGGRTAHATFKLPLNPTTSATPFCNISKQTHKGGVEALNRSLKDIRENKRLMGGVTVLLAGDFRQTLPVVPKGTRTDEVKSCLKRSTLWPKINILKLSKNMRVHLGEEKFSGGFSDLLLKIGNGDYPSFDEMITILENLCTVVTTVQDLISKIYPDVAHIHDKPMEWLCERAILTSKNYQAAAINETLLMYFEGEEKVYTSIDTVVTVSIDTWTMQLIIRLNF</sequence>
<dbReference type="GO" id="GO:0000723">
    <property type="term" value="P:telomere maintenance"/>
    <property type="evidence" value="ECO:0007669"/>
    <property type="project" value="InterPro"/>
</dbReference>
<proteinExistence type="inferred from homology"/>
<accession>A0A8B8FDE8</accession>
<feature type="domain" description="DNA helicase Pif1-like DEAD-box helicase" evidence="2">
    <location>
        <begin position="446"/>
        <end position="541"/>
    </location>
</feature>
<evidence type="ECO:0000256" key="1">
    <source>
        <dbReference type="RuleBase" id="RU363044"/>
    </source>
</evidence>
<keyword evidence="1" id="KW-0234">DNA repair</keyword>
<dbReference type="InterPro" id="IPR027417">
    <property type="entry name" value="P-loop_NTPase"/>
</dbReference>
<dbReference type="GO" id="GO:0006281">
    <property type="term" value="P:DNA repair"/>
    <property type="evidence" value="ECO:0007669"/>
    <property type="project" value="UniProtKB-KW"/>
</dbReference>
<dbReference type="PANTHER" id="PTHR10492">
    <property type="match status" value="1"/>
</dbReference>
<organism evidence="3 4">
    <name type="scientific">Sipha flava</name>
    <name type="common">yellow sugarcane aphid</name>
    <dbReference type="NCBI Taxonomy" id="143950"/>
    <lineage>
        <taxon>Eukaryota</taxon>
        <taxon>Metazoa</taxon>
        <taxon>Ecdysozoa</taxon>
        <taxon>Arthropoda</taxon>
        <taxon>Hexapoda</taxon>
        <taxon>Insecta</taxon>
        <taxon>Pterygota</taxon>
        <taxon>Neoptera</taxon>
        <taxon>Paraneoptera</taxon>
        <taxon>Hemiptera</taxon>
        <taxon>Sternorrhyncha</taxon>
        <taxon>Aphidomorpha</taxon>
        <taxon>Aphidoidea</taxon>
        <taxon>Aphididae</taxon>
        <taxon>Sipha</taxon>
    </lineage>
</organism>
<dbReference type="Pfam" id="PF05970">
    <property type="entry name" value="PIF1"/>
    <property type="match status" value="1"/>
</dbReference>
<comment type="catalytic activity">
    <reaction evidence="1">
        <text>ATP + H2O = ADP + phosphate + H(+)</text>
        <dbReference type="Rhea" id="RHEA:13065"/>
        <dbReference type="ChEBI" id="CHEBI:15377"/>
        <dbReference type="ChEBI" id="CHEBI:15378"/>
        <dbReference type="ChEBI" id="CHEBI:30616"/>
        <dbReference type="ChEBI" id="CHEBI:43474"/>
        <dbReference type="ChEBI" id="CHEBI:456216"/>
        <dbReference type="EC" id="5.6.2.3"/>
    </reaction>
</comment>
<evidence type="ECO:0000313" key="4">
    <source>
        <dbReference type="RefSeq" id="XP_025408472.1"/>
    </source>
</evidence>
<dbReference type="AlphaFoldDB" id="A0A8B8FDE8"/>
<keyword evidence="3" id="KW-1185">Reference proteome</keyword>
<name>A0A8B8FDE8_9HEMI</name>
<evidence type="ECO:0000313" key="3">
    <source>
        <dbReference type="Proteomes" id="UP000694846"/>
    </source>
</evidence>
<dbReference type="SUPFAM" id="SSF52540">
    <property type="entry name" value="P-loop containing nucleoside triphosphate hydrolases"/>
    <property type="match status" value="2"/>
</dbReference>
<dbReference type="GO" id="GO:0043139">
    <property type="term" value="F:5'-3' DNA helicase activity"/>
    <property type="evidence" value="ECO:0007669"/>
    <property type="project" value="UniProtKB-EC"/>
</dbReference>
<evidence type="ECO:0000259" key="2">
    <source>
        <dbReference type="Pfam" id="PF05970"/>
    </source>
</evidence>
<keyword evidence="1" id="KW-0233">DNA recombination</keyword>
<dbReference type="GO" id="GO:0016787">
    <property type="term" value="F:hydrolase activity"/>
    <property type="evidence" value="ECO:0007669"/>
    <property type="project" value="UniProtKB-KW"/>
</dbReference>
<gene>
    <name evidence="4" type="primary">LOC112682167</name>
</gene>